<evidence type="ECO:0000259" key="4">
    <source>
        <dbReference type="Pfam" id="PF01420"/>
    </source>
</evidence>
<dbReference type="CDD" id="cd16961">
    <property type="entry name" value="RMtype1_S_TRD-CR_like"/>
    <property type="match status" value="1"/>
</dbReference>
<sequence>MPILAITQDYGAIPRDLIDFKITVTDKSVESYKVVEVGDFIISLRSFQGGIEYSEYRGICSPAYIILRPNISIDRIFFKYYLKTPKYIIHLNRKLEGIRDGKMISYSYFSDIILPLPSIDEQNKVSAFLSLIESRIATQKKIIEDLQITKKEISFKLFKGGFNSSELRKENFQKLGDLTYIVNKKNKENLKLPVYSINNKKGFISQSEQFEGIDSDERGYDISLYKIIEKETFAYNPARINVGSIGYSGNLENIIISSLYVCFKTVDVVDDKFLFHYLRTDIFRKEVLRNVEGGVRDYLFYESFSRIKINLPDLKEQIKIAHFLSKFDEKINLESDLLALYENQKKYLLHNLFV</sequence>
<gene>
    <name evidence="5" type="ORF">CLV73_1107</name>
</gene>
<dbReference type="InterPro" id="IPR052021">
    <property type="entry name" value="Type-I_RS_S_subunit"/>
</dbReference>
<reference evidence="5 6" key="1">
    <citation type="submission" date="2017-11" db="EMBL/GenBank/DDBJ databases">
        <title>Genomic Encyclopedia of Archaeal and Bacterial Type Strains, Phase II (KMG-II): From Individual Species to Whole Genera.</title>
        <authorList>
            <person name="Goeker M."/>
        </authorList>
    </citation>
    <scope>NUCLEOTIDE SEQUENCE [LARGE SCALE GENOMIC DNA]</scope>
    <source>
        <strain evidence="5 6">DSM 27617</strain>
    </source>
</reference>
<accession>A0A2M9C8F3</accession>
<dbReference type="PANTHER" id="PTHR30408">
    <property type="entry name" value="TYPE-1 RESTRICTION ENZYME ECOKI SPECIFICITY PROTEIN"/>
    <property type="match status" value="1"/>
</dbReference>
<dbReference type="GO" id="GO:0003677">
    <property type="term" value="F:DNA binding"/>
    <property type="evidence" value="ECO:0007669"/>
    <property type="project" value="UniProtKB-KW"/>
</dbReference>
<comment type="similarity">
    <text evidence="1">Belongs to the type-I restriction system S methylase family.</text>
</comment>
<dbReference type="Gene3D" id="3.90.220.20">
    <property type="entry name" value="DNA methylase specificity domains"/>
    <property type="match status" value="2"/>
</dbReference>
<proteinExistence type="inferred from homology"/>
<evidence type="ECO:0000256" key="2">
    <source>
        <dbReference type="ARBA" id="ARBA00022747"/>
    </source>
</evidence>
<evidence type="ECO:0000256" key="3">
    <source>
        <dbReference type="ARBA" id="ARBA00023125"/>
    </source>
</evidence>
<feature type="domain" description="Type I restriction modification DNA specificity" evidence="4">
    <location>
        <begin position="181"/>
        <end position="338"/>
    </location>
</feature>
<dbReference type="RefSeq" id="WP_100375840.1">
    <property type="nucleotide sequence ID" value="NZ_PGFD01000001.1"/>
</dbReference>
<dbReference type="Proteomes" id="UP000228740">
    <property type="component" value="Unassembled WGS sequence"/>
</dbReference>
<dbReference type="EMBL" id="PGFD01000001">
    <property type="protein sequence ID" value="PJJ67110.1"/>
    <property type="molecule type" value="Genomic_DNA"/>
</dbReference>
<organism evidence="5 6">
    <name type="scientific">Chryseobacterium geocarposphaerae</name>
    <dbReference type="NCBI Taxonomy" id="1416776"/>
    <lineage>
        <taxon>Bacteria</taxon>
        <taxon>Pseudomonadati</taxon>
        <taxon>Bacteroidota</taxon>
        <taxon>Flavobacteriia</taxon>
        <taxon>Flavobacteriales</taxon>
        <taxon>Weeksellaceae</taxon>
        <taxon>Chryseobacterium group</taxon>
        <taxon>Chryseobacterium</taxon>
    </lineage>
</organism>
<dbReference type="GO" id="GO:0009307">
    <property type="term" value="P:DNA restriction-modification system"/>
    <property type="evidence" value="ECO:0007669"/>
    <property type="project" value="UniProtKB-KW"/>
</dbReference>
<evidence type="ECO:0000313" key="5">
    <source>
        <dbReference type="EMBL" id="PJJ67110.1"/>
    </source>
</evidence>
<comment type="caution">
    <text evidence="5">The sequence shown here is derived from an EMBL/GenBank/DDBJ whole genome shotgun (WGS) entry which is preliminary data.</text>
</comment>
<dbReference type="AlphaFoldDB" id="A0A2M9C8F3"/>
<dbReference type="SUPFAM" id="SSF116734">
    <property type="entry name" value="DNA methylase specificity domain"/>
    <property type="match status" value="2"/>
</dbReference>
<dbReference type="PANTHER" id="PTHR30408:SF12">
    <property type="entry name" value="TYPE I RESTRICTION ENZYME MJAVIII SPECIFICITY SUBUNIT"/>
    <property type="match status" value="1"/>
</dbReference>
<keyword evidence="3" id="KW-0238">DNA-binding</keyword>
<name>A0A2M9C8F3_9FLAO</name>
<keyword evidence="2" id="KW-0680">Restriction system</keyword>
<dbReference type="InterPro" id="IPR000055">
    <property type="entry name" value="Restrct_endonuc_typeI_TRD"/>
</dbReference>
<keyword evidence="6" id="KW-1185">Reference proteome</keyword>
<protein>
    <submittedName>
        <fullName evidence="5">Type I restriction enzyme S subunit</fullName>
    </submittedName>
</protein>
<dbReference type="Pfam" id="PF01420">
    <property type="entry name" value="Methylase_S"/>
    <property type="match status" value="1"/>
</dbReference>
<dbReference type="InterPro" id="IPR044946">
    <property type="entry name" value="Restrct_endonuc_typeI_TRD_sf"/>
</dbReference>
<evidence type="ECO:0000313" key="6">
    <source>
        <dbReference type="Proteomes" id="UP000228740"/>
    </source>
</evidence>
<evidence type="ECO:0000256" key="1">
    <source>
        <dbReference type="ARBA" id="ARBA00010923"/>
    </source>
</evidence>